<dbReference type="GO" id="GO:0006152">
    <property type="term" value="P:purine nucleoside catabolic process"/>
    <property type="evidence" value="ECO:0007669"/>
    <property type="project" value="TreeGrafter"/>
</dbReference>
<name>A0A091BV70_9ENTE</name>
<protein>
    <submittedName>
        <fullName evidence="4">Inosine-uridine preferring nucleoside hydrolase</fullName>
        <ecNumber evidence="4">3.2.2.1</ecNumber>
    </submittedName>
</protein>
<gene>
    <name evidence="4" type="ORF">TMU3MR103_1973</name>
</gene>
<comment type="caution">
    <text evidence="4">The sequence shown here is derived from an EMBL/GenBank/DDBJ whole genome shotgun (WGS) entry which is preliminary data.</text>
</comment>
<reference evidence="4" key="1">
    <citation type="submission" date="2014-08" db="EMBL/GenBank/DDBJ databases">
        <title>Genome sequence of Tetragenococcus muriaticus.</title>
        <authorList>
            <person name="Chuea-nongthon C."/>
            <person name="Rodtong S."/>
            <person name="Yongsawatdigul J."/>
            <person name="Steele J.L."/>
            <person name="Liu X.-y."/>
            <person name="Speers J."/>
            <person name="Glasner J.D."/>
            <person name="Neeno-Eckwall E.C."/>
        </authorList>
    </citation>
    <scope>NUCLEOTIDE SEQUENCE [LARGE SCALE GENOMIC DNA]</scope>
    <source>
        <strain evidence="4">3MR10-3</strain>
    </source>
</reference>
<evidence type="ECO:0000256" key="1">
    <source>
        <dbReference type="ARBA" id="ARBA00022801"/>
    </source>
</evidence>
<keyword evidence="2 4" id="KW-0326">Glycosidase</keyword>
<evidence type="ECO:0000259" key="3">
    <source>
        <dbReference type="Pfam" id="PF01156"/>
    </source>
</evidence>
<dbReference type="EC" id="3.2.2.1" evidence="4"/>
<dbReference type="EMBL" id="JPVT01000213">
    <property type="protein sequence ID" value="KFN89536.1"/>
    <property type="molecule type" value="Genomic_DNA"/>
</dbReference>
<dbReference type="PATRIC" id="fig|1302648.3.peg.1933"/>
<dbReference type="Gene3D" id="3.90.245.10">
    <property type="entry name" value="Ribonucleoside hydrolase-like"/>
    <property type="match status" value="1"/>
</dbReference>
<evidence type="ECO:0000313" key="4">
    <source>
        <dbReference type="EMBL" id="KFN89536.1"/>
    </source>
</evidence>
<dbReference type="Proteomes" id="UP000029381">
    <property type="component" value="Unassembled WGS sequence"/>
</dbReference>
<proteinExistence type="predicted"/>
<feature type="domain" description="Inosine/uridine-preferring nucleoside hydrolase" evidence="3">
    <location>
        <begin position="2"/>
        <end position="159"/>
    </location>
</feature>
<keyword evidence="5" id="KW-1185">Reference proteome</keyword>
<dbReference type="PANTHER" id="PTHR12304">
    <property type="entry name" value="INOSINE-URIDINE PREFERRING NUCLEOSIDE HYDROLASE"/>
    <property type="match status" value="1"/>
</dbReference>
<dbReference type="AlphaFoldDB" id="A0A091BV70"/>
<dbReference type="InterPro" id="IPR023186">
    <property type="entry name" value="IUNH"/>
</dbReference>
<sequence length="174" mass="18781">MAKEIGQIVIMGGALTIPGNVSPFAEANISQDPEAAKLLFESGSPIIMAGLDVTMRSILTQKDTQKWRQISKVGEKYADIVDYYIHIHDETAPTVKGCPLHDPSAIAAIIHPELFDMLPLAMTVETEGPSVGRTIGITEKIREKTPNVKTCINVKKGAVAKDMCDTMAILYAGT</sequence>
<dbReference type="GO" id="GO:0008477">
    <property type="term" value="F:purine nucleosidase activity"/>
    <property type="evidence" value="ECO:0007669"/>
    <property type="project" value="UniProtKB-EC"/>
</dbReference>
<dbReference type="PANTHER" id="PTHR12304:SF4">
    <property type="entry name" value="URIDINE NUCLEOSIDASE"/>
    <property type="match status" value="1"/>
</dbReference>
<dbReference type="Pfam" id="PF01156">
    <property type="entry name" value="IU_nuc_hydro"/>
    <property type="match status" value="1"/>
</dbReference>
<keyword evidence="1 4" id="KW-0378">Hydrolase</keyword>
<evidence type="ECO:0000313" key="5">
    <source>
        <dbReference type="Proteomes" id="UP000029381"/>
    </source>
</evidence>
<evidence type="ECO:0000256" key="2">
    <source>
        <dbReference type="ARBA" id="ARBA00023295"/>
    </source>
</evidence>
<dbReference type="InterPro" id="IPR001910">
    <property type="entry name" value="Inosine/uridine_hydrolase_dom"/>
</dbReference>
<organism evidence="4 5">
    <name type="scientific">Tetragenococcus muriaticus 3MR10-3</name>
    <dbReference type="NCBI Taxonomy" id="1302648"/>
    <lineage>
        <taxon>Bacteria</taxon>
        <taxon>Bacillati</taxon>
        <taxon>Bacillota</taxon>
        <taxon>Bacilli</taxon>
        <taxon>Lactobacillales</taxon>
        <taxon>Enterococcaceae</taxon>
        <taxon>Tetragenococcus</taxon>
    </lineage>
</organism>
<dbReference type="SUPFAM" id="SSF53590">
    <property type="entry name" value="Nucleoside hydrolase"/>
    <property type="match status" value="1"/>
</dbReference>
<dbReference type="InterPro" id="IPR036452">
    <property type="entry name" value="Ribo_hydro-like"/>
</dbReference>
<dbReference type="GO" id="GO:0005829">
    <property type="term" value="C:cytosol"/>
    <property type="evidence" value="ECO:0007669"/>
    <property type="project" value="TreeGrafter"/>
</dbReference>
<accession>A0A091BV70</accession>